<name>K2FY47_9BACT</name>
<dbReference type="SUPFAM" id="SSF88697">
    <property type="entry name" value="PUA domain-like"/>
    <property type="match status" value="1"/>
</dbReference>
<dbReference type="AlphaFoldDB" id="K2FY47"/>
<evidence type="ECO:0000259" key="1">
    <source>
        <dbReference type="Pfam" id="PF04266"/>
    </source>
</evidence>
<dbReference type="Gene3D" id="2.30.130.30">
    <property type="entry name" value="Hypothetical protein"/>
    <property type="match status" value="1"/>
</dbReference>
<reference evidence="2" key="1">
    <citation type="journal article" date="2012" name="Science">
        <title>Fermentation, hydrogen, and sulfur metabolism in multiple uncultivated bacterial phyla.</title>
        <authorList>
            <person name="Wrighton K.C."/>
            <person name="Thomas B.C."/>
            <person name="Sharon I."/>
            <person name="Miller C.S."/>
            <person name="Castelle C.J."/>
            <person name="VerBerkmoes N.C."/>
            <person name="Wilkins M.J."/>
            <person name="Hettich R.L."/>
            <person name="Lipton M.S."/>
            <person name="Williams K.H."/>
            <person name="Long P.E."/>
            <person name="Banfield J.F."/>
        </authorList>
    </citation>
    <scope>NUCLEOTIDE SEQUENCE [LARGE SCALE GENOMIC DNA]</scope>
</reference>
<feature type="domain" description="ASCH" evidence="1">
    <location>
        <begin position="5"/>
        <end position="107"/>
    </location>
</feature>
<protein>
    <recommendedName>
        <fullName evidence="1">ASCH domain-containing protein</fullName>
    </recommendedName>
</protein>
<comment type="caution">
    <text evidence="2">The sequence shown here is derived from an EMBL/GenBank/DDBJ whole genome shotgun (WGS) entry which is preliminary data.</text>
</comment>
<accession>K2FY47</accession>
<dbReference type="Pfam" id="PF04266">
    <property type="entry name" value="ASCH"/>
    <property type="match status" value="1"/>
</dbReference>
<dbReference type="InterPro" id="IPR015947">
    <property type="entry name" value="PUA-like_sf"/>
</dbReference>
<sequence length="108" mass="13035">MMKTLKFSPPLPKLIMSWEKTTTWRINDDKDFKVWDMISLLGRPDLEEFTKVGIVSINMTTFENLTPEDWDWHEKFNSETEMYETYSRYYNVTANPKTELKVIKFRLL</sequence>
<organism evidence="2">
    <name type="scientific">uncultured bacterium</name>
    <name type="common">gcode 4</name>
    <dbReference type="NCBI Taxonomy" id="1234023"/>
    <lineage>
        <taxon>Bacteria</taxon>
        <taxon>environmental samples</taxon>
    </lineage>
</organism>
<proteinExistence type="predicted"/>
<dbReference type="InterPro" id="IPR007374">
    <property type="entry name" value="ASCH_domain"/>
</dbReference>
<gene>
    <name evidence="2" type="ORF">ACD_3C00130G0001</name>
</gene>
<evidence type="ECO:0000313" key="2">
    <source>
        <dbReference type="EMBL" id="EKE27903.1"/>
    </source>
</evidence>
<dbReference type="EMBL" id="AMFJ01000404">
    <property type="protein sequence ID" value="EKE27903.1"/>
    <property type="molecule type" value="Genomic_DNA"/>
</dbReference>